<dbReference type="SUPFAM" id="SSF53790">
    <property type="entry name" value="Tetrapyrrole methylase"/>
    <property type="match status" value="1"/>
</dbReference>
<dbReference type="EMBL" id="NFZW01000004">
    <property type="protein sequence ID" value="RFA38349.1"/>
    <property type="molecule type" value="Genomic_DNA"/>
</dbReference>
<reference evidence="16" key="1">
    <citation type="submission" date="2017-05" db="EMBL/GenBank/DDBJ databases">
        <authorList>
            <person name="Sharma S."/>
            <person name="Sidhu C."/>
            <person name="Pinnaka A.K."/>
        </authorList>
    </citation>
    <scope>NUCLEOTIDE SEQUENCE [LARGE SCALE GENOMIC DNA]</scope>
    <source>
        <strain evidence="16">AK93</strain>
    </source>
</reference>
<evidence type="ECO:0000256" key="7">
    <source>
        <dbReference type="ARBA" id="ARBA00023002"/>
    </source>
</evidence>
<gene>
    <name evidence="15" type="ORF">CAL65_05865</name>
</gene>
<dbReference type="GO" id="GO:0004851">
    <property type="term" value="F:uroporphyrin-III C-methyltransferase activity"/>
    <property type="evidence" value="ECO:0007669"/>
    <property type="project" value="UniProtKB-EC"/>
</dbReference>
<keyword evidence="8" id="KW-0456">Lyase</keyword>
<keyword evidence="5 13" id="KW-0808">Transferase</keyword>
<comment type="pathway">
    <text evidence="12">Cofactor biosynthesis; adenosylcobalamin biosynthesis; precorrin-2 from uroporphyrinogen III: step 1/1.</text>
</comment>
<keyword evidence="6" id="KW-0949">S-adenosyl-L-methionine</keyword>
<dbReference type="InterPro" id="IPR014777">
    <property type="entry name" value="4pyrrole_Mease_sub1"/>
</dbReference>
<dbReference type="GO" id="GO:0009236">
    <property type="term" value="P:cobalamin biosynthetic process"/>
    <property type="evidence" value="ECO:0007669"/>
    <property type="project" value="UniProtKB-KW"/>
</dbReference>
<dbReference type="RefSeq" id="WP_116301207.1">
    <property type="nucleotide sequence ID" value="NZ_NFZV01000003.1"/>
</dbReference>
<evidence type="ECO:0000256" key="3">
    <source>
        <dbReference type="ARBA" id="ARBA00022573"/>
    </source>
</evidence>
<feature type="domain" description="Tetrapyrrole methylase" evidence="14">
    <location>
        <begin position="24"/>
        <end position="234"/>
    </location>
</feature>
<evidence type="ECO:0000256" key="2">
    <source>
        <dbReference type="ARBA" id="ARBA00012162"/>
    </source>
</evidence>
<evidence type="ECO:0000256" key="13">
    <source>
        <dbReference type="RuleBase" id="RU003960"/>
    </source>
</evidence>
<keyword evidence="10" id="KW-0511">Multifunctional enzyme</keyword>
<organism evidence="15 16">
    <name type="scientific">Alkalilimnicola ehrlichii</name>
    <dbReference type="NCBI Taxonomy" id="351052"/>
    <lineage>
        <taxon>Bacteria</taxon>
        <taxon>Pseudomonadati</taxon>
        <taxon>Pseudomonadota</taxon>
        <taxon>Gammaproteobacteria</taxon>
        <taxon>Chromatiales</taxon>
        <taxon>Ectothiorhodospiraceae</taxon>
        <taxon>Alkalilimnicola</taxon>
    </lineage>
</organism>
<dbReference type="Proteomes" id="UP000256763">
    <property type="component" value="Unassembled WGS sequence"/>
</dbReference>
<name>A0A3E0X1P3_9GAMM</name>
<dbReference type="InterPro" id="IPR014776">
    <property type="entry name" value="4pyrrole_Mease_sub2"/>
</dbReference>
<dbReference type="OrthoDB" id="9815856at2"/>
<evidence type="ECO:0000256" key="1">
    <source>
        <dbReference type="ARBA" id="ARBA00005879"/>
    </source>
</evidence>
<dbReference type="Pfam" id="PF00590">
    <property type="entry name" value="TP_methylase"/>
    <property type="match status" value="1"/>
</dbReference>
<dbReference type="PANTHER" id="PTHR45790:SF3">
    <property type="entry name" value="S-ADENOSYL-L-METHIONINE-DEPENDENT UROPORPHYRINOGEN III METHYLTRANSFERASE, CHLOROPLASTIC"/>
    <property type="match status" value="1"/>
</dbReference>
<evidence type="ECO:0000313" key="15">
    <source>
        <dbReference type="EMBL" id="RFA38349.1"/>
    </source>
</evidence>
<dbReference type="FunFam" id="3.40.1010.10:FF:000001">
    <property type="entry name" value="Siroheme synthase"/>
    <property type="match status" value="1"/>
</dbReference>
<comment type="pathway">
    <text evidence="11">Porphyrin-containing compound metabolism; siroheme biosynthesis; precorrin-2 from uroporphyrinogen III: step 1/1.</text>
</comment>
<dbReference type="PROSITE" id="PS00840">
    <property type="entry name" value="SUMT_2"/>
    <property type="match status" value="1"/>
</dbReference>
<dbReference type="InterPro" id="IPR006366">
    <property type="entry name" value="CobA/CysG_C"/>
</dbReference>
<dbReference type="PROSITE" id="PS00839">
    <property type="entry name" value="SUMT_1"/>
    <property type="match status" value="1"/>
</dbReference>
<dbReference type="FunFam" id="3.30.950.10:FF:000001">
    <property type="entry name" value="Siroheme synthase"/>
    <property type="match status" value="1"/>
</dbReference>
<evidence type="ECO:0000313" key="16">
    <source>
        <dbReference type="Proteomes" id="UP000256763"/>
    </source>
</evidence>
<dbReference type="GO" id="GO:0032259">
    <property type="term" value="P:methylation"/>
    <property type="evidence" value="ECO:0007669"/>
    <property type="project" value="UniProtKB-KW"/>
</dbReference>
<dbReference type="GO" id="GO:0016491">
    <property type="term" value="F:oxidoreductase activity"/>
    <property type="evidence" value="ECO:0007669"/>
    <property type="project" value="UniProtKB-KW"/>
</dbReference>
<evidence type="ECO:0000259" key="14">
    <source>
        <dbReference type="Pfam" id="PF00590"/>
    </source>
</evidence>
<sequence length="275" mass="29779">MKRRDALPALLWRLLQRGTTPPGRVYLIGAGPGDPELLTLGALSRLREADIVLYDRLVSQAILDLIHPDAQQVYVGKRCGRHSVPQTDIETLMIDYARQGKRVARLKGGDPFMFGRGGEEVETLAEAGIEVEVVPGITAATGCAAYAGIPLTHRDYAQSCLFVTAHRQEGAGIVDWQALTRARQTVVVYMGLGSLRQLCDGLIRHGLTPDWPVAVIEKGTTKDQRIVVGTLNDIACRVVDAELSSPALTVIGEVVRLYGTTHHRTPAETASSLAV</sequence>
<dbReference type="EC" id="2.1.1.107" evidence="2"/>
<dbReference type="Gene3D" id="3.40.1010.10">
    <property type="entry name" value="Cobalt-precorrin-4 Transmethylase, Domain 1"/>
    <property type="match status" value="1"/>
</dbReference>
<dbReference type="GO" id="GO:0016829">
    <property type="term" value="F:lyase activity"/>
    <property type="evidence" value="ECO:0007669"/>
    <property type="project" value="UniProtKB-KW"/>
</dbReference>
<keyword evidence="4 13" id="KW-0489">Methyltransferase</keyword>
<evidence type="ECO:0000256" key="4">
    <source>
        <dbReference type="ARBA" id="ARBA00022603"/>
    </source>
</evidence>
<comment type="caution">
    <text evidence="15">The sequence shown here is derived from an EMBL/GenBank/DDBJ whole genome shotgun (WGS) entry which is preliminary data.</text>
</comment>
<dbReference type="GO" id="GO:0019354">
    <property type="term" value="P:siroheme biosynthetic process"/>
    <property type="evidence" value="ECO:0007669"/>
    <property type="project" value="UniProtKB-UniPathway"/>
</dbReference>
<accession>A0A3E0X1P3</accession>
<dbReference type="NCBIfam" id="NF004790">
    <property type="entry name" value="PRK06136.1"/>
    <property type="match status" value="1"/>
</dbReference>
<keyword evidence="9" id="KW-0627">Porphyrin biosynthesis</keyword>
<dbReference type="InterPro" id="IPR003043">
    <property type="entry name" value="Uropor_MeTrfase_CS"/>
</dbReference>
<dbReference type="Gene3D" id="3.30.950.10">
    <property type="entry name" value="Methyltransferase, Cobalt-precorrin-4 Transmethylase, Domain 2"/>
    <property type="match status" value="1"/>
</dbReference>
<keyword evidence="7" id="KW-0560">Oxidoreductase</keyword>
<dbReference type="PANTHER" id="PTHR45790">
    <property type="entry name" value="SIROHEME SYNTHASE-RELATED"/>
    <property type="match status" value="1"/>
</dbReference>
<dbReference type="AlphaFoldDB" id="A0A3E0X1P3"/>
<dbReference type="CDD" id="cd11642">
    <property type="entry name" value="SUMT"/>
    <property type="match status" value="1"/>
</dbReference>
<evidence type="ECO:0000256" key="9">
    <source>
        <dbReference type="ARBA" id="ARBA00023244"/>
    </source>
</evidence>
<protein>
    <recommendedName>
        <fullName evidence="2">uroporphyrinogen-III C-methyltransferase</fullName>
        <ecNumber evidence="2">2.1.1.107</ecNumber>
    </recommendedName>
</protein>
<evidence type="ECO:0000256" key="12">
    <source>
        <dbReference type="ARBA" id="ARBA00060548"/>
    </source>
</evidence>
<evidence type="ECO:0000256" key="8">
    <source>
        <dbReference type="ARBA" id="ARBA00023239"/>
    </source>
</evidence>
<evidence type="ECO:0000256" key="11">
    <source>
        <dbReference type="ARBA" id="ARBA00025705"/>
    </source>
</evidence>
<keyword evidence="16" id="KW-1185">Reference proteome</keyword>
<keyword evidence="3" id="KW-0169">Cobalamin biosynthesis</keyword>
<proteinExistence type="inferred from homology"/>
<evidence type="ECO:0000256" key="5">
    <source>
        <dbReference type="ARBA" id="ARBA00022679"/>
    </source>
</evidence>
<dbReference type="UniPathway" id="UPA00262">
    <property type="reaction ID" value="UER00211"/>
</dbReference>
<evidence type="ECO:0000256" key="6">
    <source>
        <dbReference type="ARBA" id="ARBA00022691"/>
    </source>
</evidence>
<dbReference type="InterPro" id="IPR000878">
    <property type="entry name" value="4pyrrol_Mease"/>
</dbReference>
<dbReference type="InterPro" id="IPR050161">
    <property type="entry name" value="Siro_Cobalamin_biosynth"/>
</dbReference>
<dbReference type="InterPro" id="IPR035996">
    <property type="entry name" value="4pyrrol_Methylase_sf"/>
</dbReference>
<comment type="similarity">
    <text evidence="1 13">Belongs to the precorrin methyltransferase family.</text>
</comment>
<evidence type="ECO:0000256" key="10">
    <source>
        <dbReference type="ARBA" id="ARBA00023268"/>
    </source>
</evidence>
<dbReference type="NCBIfam" id="TIGR01469">
    <property type="entry name" value="cobA_cysG_Cterm"/>
    <property type="match status" value="1"/>
</dbReference>